<feature type="region of interest" description="Disordered" evidence="1">
    <location>
        <begin position="94"/>
        <end position="126"/>
    </location>
</feature>
<reference evidence="2 3" key="1">
    <citation type="journal article" date="2012" name="Science">
        <title>The Paleozoic origin of enzymatic lignin decomposition reconstructed from 31 fungal genomes.</title>
        <authorList>
            <person name="Floudas D."/>
            <person name="Binder M."/>
            <person name="Riley R."/>
            <person name="Barry K."/>
            <person name="Blanchette R.A."/>
            <person name="Henrissat B."/>
            <person name="Martinez A.T."/>
            <person name="Otillar R."/>
            <person name="Spatafora J.W."/>
            <person name="Yadav J.S."/>
            <person name="Aerts A."/>
            <person name="Benoit I."/>
            <person name="Boyd A."/>
            <person name="Carlson A."/>
            <person name="Copeland A."/>
            <person name="Coutinho P.M."/>
            <person name="de Vries R.P."/>
            <person name="Ferreira P."/>
            <person name="Findley K."/>
            <person name="Foster B."/>
            <person name="Gaskell J."/>
            <person name="Glotzer D."/>
            <person name="Gorecki P."/>
            <person name="Heitman J."/>
            <person name="Hesse C."/>
            <person name="Hori C."/>
            <person name="Igarashi K."/>
            <person name="Jurgens J.A."/>
            <person name="Kallen N."/>
            <person name="Kersten P."/>
            <person name="Kohler A."/>
            <person name="Kuees U."/>
            <person name="Kumar T.K.A."/>
            <person name="Kuo A."/>
            <person name="LaButti K."/>
            <person name="Larrondo L.F."/>
            <person name="Lindquist E."/>
            <person name="Ling A."/>
            <person name="Lombard V."/>
            <person name="Lucas S."/>
            <person name="Lundell T."/>
            <person name="Martin R."/>
            <person name="McLaughlin D.J."/>
            <person name="Morgenstern I."/>
            <person name="Morin E."/>
            <person name="Murat C."/>
            <person name="Nagy L.G."/>
            <person name="Nolan M."/>
            <person name="Ohm R.A."/>
            <person name="Patyshakuliyeva A."/>
            <person name="Rokas A."/>
            <person name="Ruiz-Duenas F.J."/>
            <person name="Sabat G."/>
            <person name="Salamov A."/>
            <person name="Samejima M."/>
            <person name="Schmutz J."/>
            <person name="Slot J.C."/>
            <person name="St John F."/>
            <person name="Stenlid J."/>
            <person name="Sun H."/>
            <person name="Sun S."/>
            <person name="Syed K."/>
            <person name="Tsang A."/>
            <person name="Wiebenga A."/>
            <person name="Young D."/>
            <person name="Pisabarro A."/>
            <person name="Eastwood D.C."/>
            <person name="Martin F."/>
            <person name="Cullen D."/>
            <person name="Grigoriev I.V."/>
            <person name="Hibbett D.S."/>
        </authorList>
    </citation>
    <scope>NUCLEOTIDE SEQUENCE [LARGE SCALE GENOMIC DNA]</scope>
    <source>
        <strain evidence="2 3">MD-104</strain>
    </source>
</reference>
<dbReference type="EMBL" id="KB468113">
    <property type="protein sequence ID" value="PCH41822.1"/>
    <property type="molecule type" value="Genomic_DNA"/>
</dbReference>
<name>A0A2H3JI13_WOLCO</name>
<dbReference type="AlphaFoldDB" id="A0A2H3JI13"/>
<sequence>MTRESSRIGEYKEVGGPRHSSHTPATETKVSGLRIQTPNEANDMLAQSGGAWHPIRTDIDKASPKWQLSHRLGTCHRHNSMQAPSCLDPHVSAPVHTASASAHDQAAKNDVPNKLTTPGTPGSDAKTCAHYLSEESIRRHYDRLAARQWELIPRDERALLLNVAAQTIPRLPKQINAWQVIEDGPHCIIGSKFQMRPNKENGSGSRATSGHIKPDNSDSQPITSAPRTAYHFDRAIAPTMPADLPSRYSLWPLAFRPHDAERCHVHPILGLLTRDGTQLSEYGRINDAIMQYPQYKQQGALSNAIFSSPAIFEYSPIDTPYGRGYPMVGLHGARAIQDANSGTAEMRPGTFYAVFFPDSDPGDRPFVIPVLGLSATVDDVVLHPAHVQDDDNDPPPFIDQEGTLVERDLLHPNPACHTCSGDGLPAHSPTPEPAYVLNIQRTPFGLPQSHRSPTPYAPAHPVPEESDLQLYLRKIRSAEDQQWPMKAFSDAVRWRSLLVDAFTALTDRARAEGMFEELRGSNGVETLGEFADEDDGAWLLGREGNPFLHAMERHDIAVAICYFRERGTIDLETMEDDSDDLQSLAYWLLLFADNLRMSGSARRCIYNHMQSGMLGGFGQVPDARVLGDFHSLP</sequence>
<dbReference type="Proteomes" id="UP000218811">
    <property type="component" value="Unassembled WGS sequence"/>
</dbReference>
<evidence type="ECO:0000256" key="1">
    <source>
        <dbReference type="SAM" id="MobiDB-lite"/>
    </source>
</evidence>
<feature type="compositionally biased region" description="Basic and acidic residues" evidence="1">
    <location>
        <begin position="1"/>
        <end position="16"/>
    </location>
</feature>
<protein>
    <submittedName>
        <fullName evidence="2">Uncharacterized protein</fullName>
    </submittedName>
</protein>
<evidence type="ECO:0000313" key="2">
    <source>
        <dbReference type="EMBL" id="PCH41822.1"/>
    </source>
</evidence>
<keyword evidence="3" id="KW-1185">Reference proteome</keyword>
<feature type="region of interest" description="Disordered" evidence="1">
    <location>
        <begin position="1"/>
        <end position="33"/>
    </location>
</feature>
<accession>A0A2H3JI13</accession>
<evidence type="ECO:0000313" key="3">
    <source>
        <dbReference type="Proteomes" id="UP000218811"/>
    </source>
</evidence>
<organism evidence="2 3">
    <name type="scientific">Wolfiporia cocos (strain MD-104)</name>
    <name type="common">Brown rot fungus</name>
    <dbReference type="NCBI Taxonomy" id="742152"/>
    <lineage>
        <taxon>Eukaryota</taxon>
        <taxon>Fungi</taxon>
        <taxon>Dikarya</taxon>
        <taxon>Basidiomycota</taxon>
        <taxon>Agaricomycotina</taxon>
        <taxon>Agaricomycetes</taxon>
        <taxon>Polyporales</taxon>
        <taxon>Phaeolaceae</taxon>
        <taxon>Wolfiporia</taxon>
    </lineage>
</organism>
<proteinExistence type="predicted"/>
<feature type="compositionally biased region" description="Polar residues" evidence="1">
    <location>
        <begin position="22"/>
        <end position="33"/>
    </location>
</feature>
<gene>
    <name evidence="2" type="ORF">WOLCODRAFT_17353</name>
</gene>
<feature type="region of interest" description="Disordered" evidence="1">
    <location>
        <begin position="192"/>
        <end position="224"/>
    </location>
</feature>